<reference evidence="1 2" key="1">
    <citation type="submission" date="2015-01" db="EMBL/GenBank/DDBJ databases">
        <title>Evolution of Trichinella species and genotypes.</title>
        <authorList>
            <person name="Korhonen P.K."/>
            <person name="Edoardo P."/>
            <person name="Giuseppe L.R."/>
            <person name="Gasser R.B."/>
        </authorList>
    </citation>
    <scope>NUCLEOTIDE SEQUENCE [LARGE SCALE GENOMIC DNA]</scope>
    <source>
        <strain evidence="1">ISS417</strain>
    </source>
</reference>
<comment type="caution">
    <text evidence="1">The sequence shown here is derived from an EMBL/GenBank/DDBJ whole genome shotgun (WGS) entry which is preliminary data.</text>
</comment>
<dbReference type="EMBL" id="JYDJ01000056">
    <property type="protein sequence ID" value="KRX46560.1"/>
    <property type="molecule type" value="Genomic_DNA"/>
</dbReference>
<evidence type="ECO:0000313" key="2">
    <source>
        <dbReference type="Proteomes" id="UP000055048"/>
    </source>
</evidence>
<accession>A0A0V0U5U2</accession>
<gene>
    <name evidence="1" type="ORF">T05_9024</name>
</gene>
<proteinExistence type="predicted"/>
<keyword evidence="2" id="KW-1185">Reference proteome</keyword>
<protein>
    <submittedName>
        <fullName evidence="1">Uncharacterized protein</fullName>
    </submittedName>
</protein>
<name>A0A0V0U5U2_9BILA</name>
<dbReference type="OrthoDB" id="5916486at2759"/>
<evidence type="ECO:0000313" key="1">
    <source>
        <dbReference type="EMBL" id="KRX46560.1"/>
    </source>
</evidence>
<sequence>MKKKVDKRDESLEIILLREIIVKMSSADRNGTKTILALIEDRLFLPFSKSILRLMGYCKLAGYPCKQRLFPERDRSHWFVEFDCTTICERRSAPIYMPICCATPCDSSID</sequence>
<dbReference type="AlphaFoldDB" id="A0A0V0U5U2"/>
<organism evidence="1 2">
    <name type="scientific">Trichinella murrelli</name>
    <dbReference type="NCBI Taxonomy" id="144512"/>
    <lineage>
        <taxon>Eukaryota</taxon>
        <taxon>Metazoa</taxon>
        <taxon>Ecdysozoa</taxon>
        <taxon>Nematoda</taxon>
        <taxon>Enoplea</taxon>
        <taxon>Dorylaimia</taxon>
        <taxon>Trichinellida</taxon>
        <taxon>Trichinellidae</taxon>
        <taxon>Trichinella</taxon>
    </lineage>
</organism>
<dbReference type="Proteomes" id="UP000055048">
    <property type="component" value="Unassembled WGS sequence"/>
</dbReference>